<dbReference type="GO" id="GO:0004535">
    <property type="term" value="F:poly(A)-specific ribonuclease activity"/>
    <property type="evidence" value="ECO:0007669"/>
    <property type="project" value="EnsemblFungi"/>
</dbReference>
<dbReference type="InterPro" id="IPR013520">
    <property type="entry name" value="Ribonucl_H"/>
</dbReference>
<dbReference type="GO" id="GO:0000289">
    <property type="term" value="P:nuclear-transcribed mRNA poly(A) tail shortening"/>
    <property type="evidence" value="ECO:0007669"/>
    <property type="project" value="EnsemblFungi"/>
</dbReference>
<dbReference type="Pfam" id="PF00929">
    <property type="entry name" value="RNase_T"/>
    <property type="match status" value="1"/>
</dbReference>
<dbReference type="SUPFAM" id="SSF50978">
    <property type="entry name" value="WD40 repeat-like"/>
    <property type="match status" value="1"/>
</dbReference>
<keyword evidence="5" id="KW-1185">Reference proteome</keyword>
<dbReference type="PANTHER" id="PTHR15728:SF0">
    <property type="entry name" value="PAN2-PAN3 DEADENYLATION COMPLEX CATALYTIC SUBUNIT PAN2"/>
    <property type="match status" value="1"/>
</dbReference>
<dbReference type="EMBL" id="HE806317">
    <property type="protein sequence ID" value="CCH59357.1"/>
    <property type="molecule type" value="Genomic_DNA"/>
</dbReference>
<gene>
    <name evidence="4" type="primary">TBLA0B05250</name>
    <name evidence="4" type="ORF">TBLA_0B05250</name>
</gene>
<dbReference type="GO" id="GO:0003676">
    <property type="term" value="F:nucleic acid binding"/>
    <property type="evidence" value="ECO:0007669"/>
    <property type="project" value="InterPro"/>
</dbReference>
<dbReference type="PANTHER" id="PTHR15728">
    <property type="entry name" value="DEADENYLATION COMPLEX CATALYTIC SUBUNIT PAN2"/>
    <property type="match status" value="1"/>
</dbReference>
<evidence type="ECO:0000256" key="2">
    <source>
        <dbReference type="SAM" id="MobiDB-lite"/>
    </source>
</evidence>
<reference evidence="4 5" key="1">
    <citation type="journal article" date="2011" name="Proc. Natl. Acad. Sci. U.S.A.">
        <title>Evolutionary erosion of yeast sex chromosomes by mating-type switching accidents.</title>
        <authorList>
            <person name="Gordon J.L."/>
            <person name="Armisen D."/>
            <person name="Proux-Wera E."/>
            <person name="Oheigeartaigh S.S."/>
            <person name="Byrne K.P."/>
            <person name="Wolfe K.H."/>
        </authorList>
    </citation>
    <scope>NUCLEOTIDE SEQUENCE [LARGE SCALE GENOMIC DNA]</scope>
    <source>
        <strain evidence="5">ATCC 34711 / CBS 6284 / DSM 70876 / NBRC 10599 / NRRL Y-10934 / UCD 77-7</strain>
    </source>
</reference>
<dbReference type="GO" id="GO:0006301">
    <property type="term" value="P:DNA damage tolerance"/>
    <property type="evidence" value="ECO:0007669"/>
    <property type="project" value="EnsemblFungi"/>
</dbReference>
<proteinExistence type="predicted"/>
<name>I2GZ05_HENB6</name>
<dbReference type="KEGG" id="tbl:TBLA_0B05250"/>
<dbReference type="InParanoid" id="I2GZ05"/>
<dbReference type="FunCoup" id="I2GZ05">
    <property type="interactions" value="746"/>
</dbReference>
<dbReference type="Pfam" id="PF13423">
    <property type="entry name" value="UCH_1"/>
    <property type="match status" value="1"/>
</dbReference>
<dbReference type="InterPro" id="IPR036397">
    <property type="entry name" value="RNaseH_sf"/>
</dbReference>
<keyword evidence="1" id="KW-0853">WD repeat</keyword>
<dbReference type="InterPro" id="IPR050785">
    <property type="entry name" value="PAN2-PAN3_catalytic_subunit"/>
</dbReference>
<protein>
    <recommendedName>
        <fullName evidence="3">Exonuclease domain-containing protein</fullName>
    </recommendedName>
</protein>
<accession>I2GZ05</accession>
<dbReference type="InterPro" id="IPR015943">
    <property type="entry name" value="WD40/YVTN_repeat-like_dom_sf"/>
</dbReference>
<evidence type="ECO:0000313" key="4">
    <source>
        <dbReference type="EMBL" id="CCH59357.1"/>
    </source>
</evidence>
<evidence type="ECO:0000259" key="3">
    <source>
        <dbReference type="SMART" id="SM00479"/>
    </source>
</evidence>
<dbReference type="SUPFAM" id="SSF54001">
    <property type="entry name" value="Cysteine proteinases"/>
    <property type="match status" value="1"/>
</dbReference>
<evidence type="ECO:0000313" key="5">
    <source>
        <dbReference type="Proteomes" id="UP000002866"/>
    </source>
</evidence>
<feature type="region of interest" description="Disordered" evidence="2">
    <location>
        <begin position="496"/>
        <end position="529"/>
    </location>
</feature>
<dbReference type="InterPro" id="IPR038765">
    <property type="entry name" value="Papain-like_cys_pep_sf"/>
</dbReference>
<dbReference type="OMA" id="WSHINTS"/>
<dbReference type="STRING" id="1071380.I2GZ05"/>
<dbReference type="HOGENOM" id="CLU_002369_1_0_1"/>
<dbReference type="eggNOG" id="KOG1275">
    <property type="taxonomic scope" value="Eukaryota"/>
</dbReference>
<feature type="domain" description="Exonuclease" evidence="3">
    <location>
        <begin position="1161"/>
        <end position="1344"/>
    </location>
</feature>
<dbReference type="RefSeq" id="XP_004178876.1">
    <property type="nucleotide sequence ID" value="XM_004178828.1"/>
</dbReference>
<dbReference type="GO" id="GO:0031251">
    <property type="term" value="C:PAN complex"/>
    <property type="evidence" value="ECO:0007669"/>
    <property type="project" value="EnsemblFungi"/>
</dbReference>
<dbReference type="InterPro" id="IPR028881">
    <property type="entry name" value="PAN2_UCH_dom"/>
</dbReference>
<dbReference type="GeneID" id="14494377"/>
<dbReference type="CDD" id="cd06143">
    <property type="entry name" value="PAN2_exo"/>
    <property type="match status" value="1"/>
</dbReference>
<dbReference type="Gene3D" id="2.130.10.10">
    <property type="entry name" value="YVTN repeat-like/Quinoprotein amine dehydrogenase"/>
    <property type="match status" value="1"/>
</dbReference>
<dbReference type="Gene3D" id="3.30.420.10">
    <property type="entry name" value="Ribonuclease H-like superfamily/Ribonuclease H"/>
    <property type="match status" value="1"/>
</dbReference>
<dbReference type="SUPFAM" id="SSF53098">
    <property type="entry name" value="Ribonuclease H-like"/>
    <property type="match status" value="1"/>
</dbReference>
<organism evidence="4 5">
    <name type="scientific">Henningerozyma blattae (strain ATCC 34711 / CBS 6284 / DSM 70876 / NBRC 10599 / NRRL Y-10934 / UCD 77-7)</name>
    <name type="common">Yeast</name>
    <name type="synonym">Tetrapisispora blattae</name>
    <dbReference type="NCBI Taxonomy" id="1071380"/>
    <lineage>
        <taxon>Eukaryota</taxon>
        <taxon>Fungi</taxon>
        <taxon>Dikarya</taxon>
        <taxon>Ascomycota</taxon>
        <taxon>Saccharomycotina</taxon>
        <taxon>Saccharomycetes</taxon>
        <taxon>Saccharomycetales</taxon>
        <taxon>Saccharomycetaceae</taxon>
        <taxon>Henningerozyma</taxon>
    </lineage>
</organism>
<dbReference type="InterPro" id="IPR036322">
    <property type="entry name" value="WD40_repeat_dom_sf"/>
</dbReference>
<dbReference type="OrthoDB" id="16516at2759"/>
<dbReference type="Proteomes" id="UP000002866">
    <property type="component" value="Chromosome 2"/>
</dbReference>
<dbReference type="SMART" id="SM00479">
    <property type="entry name" value="EXOIII"/>
    <property type="match status" value="1"/>
</dbReference>
<sequence>MNNWLPSFHNPLLLTEHLNKPFYRYDNNNKDITKIVFDTESDLIWAGDTYGRISSYTSNLTPYTRYTGHIGVQAVQDIFPFKDVGILSISDDSLHLSNRRGVTIFNLTSVNISEFSGLRSMCLGKNNFQSNEKLYIGGVNSNSPTTGIIQLDLNRPLSSISMLGTHSNNNTSSLSINSTSILNGNNSSLHSEIIPYYGKVQKIISDDKFIVVARQNGAIDLLDPLSNTIIKTFSPSHASIINSMDSMHYTLVTAGKSRKANGMISDPFVNIYDLRNMKQMPPVSFSKGTTMGLGGADFVQFHPLFPTVVVVASETGSFDFIDISNSNQRGQYIHSCNTIKTFKISPNGEHIAFLNDDNTLNLWDRTINPLSSSKNSTSLNISSIPTLSSLKNGLEVNMPHNTMIDKSLRIASNPIPNNYSFTKINEVLEYPDYVDDGPPVPNLLVDSNNHTPLSSIGMPYYNERLSSAWPHSIFRSSGTIPLNYDYLCPQKTINPVTSSISTSEPSTTVTGTSSSNLGNGSTVITSSPSSTSNFHFNSNSLGYPSNSGSSSNSNRKTSSNIKTFTLLPYNKAKYGPRNEIPEYVSLKEKRKKNSLGTISDDTFNYVPLKTNNLTVREIPEAFNKLNFIETKYGSDDSNSYDLYNKTKRFAGLEIDCNFNYANSIIQLYRFVPELFHFLVRSLKDENFHSDSLLTELGYLYDMMQRSKGSICRSSNFQLKLKSIKNKKNEKLHPQWSHINTSSKNNLGLHGRDSHVVSDDALLTSNIPNLTLPDEYEKTNSSSTISNTTISNNSPSIHNKLKNKCHGGGSSTILTSATSGNTNNDTYSQMQRSHIEEYLNRTTTSELQKFNTGFLHHLITDEIQLNSNTMTIEETFGFHEETNIYSSCSHYKKQSVIIPALTVLTPMRFGNKHYNSSKKLNNQTILSYIENSMKWTKKITSICDVCNKKESITIEKTIKNLPPVFSLEVHLSINEWNIIRKVRDWLSKEFYAMNFNDKCIIRTSPNDYLKYNIPTFKYELCGFICRIHTLYGEENLVTFVKSYDNGEGVKGYKWYMINDYLVLEVEEEEALNMSYWWKTVEIVLYCDTEELKKPLFTYMNEFDVKSDGSIEIIKEQLQRQRNYIKTLNTNILYRDYFINGITKDIQKQYKLLTRQEAPQIGSLVAIDAEFVTLQREINECSLYEKKYIIRPEEKALARLSILRGDDGENFGQAFVDDYIMVEEPIIDYLTRYSGIVPGDLYIQSSRKPLVMREVAYRKVWLLLQMGCIFVGHGLDNDFRQINIQVSKNQIHDTAEYFLHGTRKLSLRYLAWGLLKKNVQEGNHDSIEDAYTALLLYKKYLELKRTNELDTATNMLYENGHACGFKVPSETET</sequence>
<dbReference type="GO" id="GO:0000932">
    <property type="term" value="C:P-body"/>
    <property type="evidence" value="ECO:0007669"/>
    <property type="project" value="TreeGrafter"/>
</dbReference>
<evidence type="ECO:0000256" key="1">
    <source>
        <dbReference type="ARBA" id="ARBA00022574"/>
    </source>
</evidence>
<dbReference type="InterPro" id="IPR012337">
    <property type="entry name" value="RNaseH-like_sf"/>
</dbReference>
<dbReference type="Gene3D" id="3.90.70.10">
    <property type="entry name" value="Cysteine proteinases"/>
    <property type="match status" value="1"/>
</dbReference>